<dbReference type="Gramene" id="ONIVA01G45230.1">
    <property type="protein sequence ID" value="ONIVA01G45230.1"/>
    <property type="gene ID" value="ONIVA01G45230"/>
</dbReference>
<protein>
    <submittedName>
        <fullName evidence="2">Uncharacterized protein</fullName>
    </submittedName>
</protein>
<proteinExistence type="predicted"/>
<name>A0A0E0FWX9_ORYNI</name>
<evidence type="ECO:0000256" key="1">
    <source>
        <dbReference type="SAM" id="MobiDB-lite"/>
    </source>
</evidence>
<sequence>MPTHYILNKIRCPYRCEYPAGRERGGASSSPSRRLLRQRVTGGGRRRPAAALDRRMAADDHPAVDVGHGFLAAAVVYYSIRTARGFGESVRRVDARARRLRKRDRGLFLDGKNAEMSGRNALGWASAYVVKRDATHDLFFAALADRIKMILPRFICKSL</sequence>
<organism evidence="2">
    <name type="scientific">Oryza nivara</name>
    <name type="common">Indian wild rice</name>
    <name type="synonym">Oryza sativa f. spontanea</name>
    <dbReference type="NCBI Taxonomy" id="4536"/>
    <lineage>
        <taxon>Eukaryota</taxon>
        <taxon>Viridiplantae</taxon>
        <taxon>Streptophyta</taxon>
        <taxon>Embryophyta</taxon>
        <taxon>Tracheophyta</taxon>
        <taxon>Spermatophyta</taxon>
        <taxon>Magnoliopsida</taxon>
        <taxon>Liliopsida</taxon>
        <taxon>Poales</taxon>
        <taxon>Poaceae</taxon>
        <taxon>BOP clade</taxon>
        <taxon>Oryzoideae</taxon>
        <taxon>Oryzeae</taxon>
        <taxon>Oryzinae</taxon>
        <taxon>Oryza</taxon>
    </lineage>
</organism>
<reference evidence="2" key="2">
    <citation type="submission" date="2018-04" db="EMBL/GenBank/DDBJ databases">
        <title>OnivRS2 (Oryza nivara Reference Sequence Version 2).</title>
        <authorList>
            <person name="Zhang J."/>
            <person name="Kudrna D."/>
            <person name="Lee S."/>
            <person name="Talag J."/>
            <person name="Rajasekar S."/>
            <person name="Welchert J."/>
            <person name="Hsing Y.-I."/>
            <person name="Wing R.A."/>
        </authorList>
    </citation>
    <scope>NUCLEOTIDE SEQUENCE [LARGE SCALE GENOMIC DNA]</scope>
</reference>
<feature type="region of interest" description="Disordered" evidence="1">
    <location>
        <begin position="21"/>
        <end position="54"/>
    </location>
</feature>
<evidence type="ECO:0000313" key="3">
    <source>
        <dbReference type="Proteomes" id="UP000006591"/>
    </source>
</evidence>
<dbReference type="Proteomes" id="UP000006591">
    <property type="component" value="Chromosome 1"/>
</dbReference>
<dbReference type="EnsemblPlants" id="ONIVA01G45230.1">
    <property type="protein sequence ID" value="ONIVA01G45230.1"/>
    <property type="gene ID" value="ONIVA01G45230"/>
</dbReference>
<evidence type="ECO:0000313" key="2">
    <source>
        <dbReference type="EnsemblPlants" id="ONIVA01G45230.1"/>
    </source>
</evidence>
<reference evidence="2" key="1">
    <citation type="submission" date="2015-04" db="UniProtKB">
        <authorList>
            <consortium name="EnsemblPlants"/>
        </authorList>
    </citation>
    <scope>IDENTIFICATION</scope>
    <source>
        <strain evidence="2">SL10</strain>
    </source>
</reference>
<dbReference type="STRING" id="4536.A0A0E0FWX9"/>
<dbReference type="HOGENOM" id="CLU_140642_0_0_1"/>
<accession>A0A0E0FWX9</accession>
<dbReference type="AlphaFoldDB" id="A0A0E0FWX9"/>
<keyword evidence="3" id="KW-1185">Reference proteome</keyword>